<dbReference type="NCBIfam" id="TIGR01730">
    <property type="entry name" value="RND_mfp"/>
    <property type="match status" value="1"/>
</dbReference>
<evidence type="ECO:0000256" key="3">
    <source>
        <dbReference type="SAM" id="SignalP"/>
    </source>
</evidence>
<dbReference type="Gene3D" id="2.40.50.100">
    <property type="match status" value="1"/>
</dbReference>
<evidence type="ECO:0000259" key="4">
    <source>
        <dbReference type="Pfam" id="PF25917"/>
    </source>
</evidence>
<dbReference type="InterPro" id="IPR006143">
    <property type="entry name" value="RND_pump_MFP"/>
</dbReference>
<evidence type="ECO:0000313" key="5">
    <source>
        <dbReference type="EMBL" id="SOD55003.1"/>
    </source>
</evidence>
<keyword evidence="3" id="KW-0732">Signal</keyword>
<accession>A0A286D8N3</accession>
<dbReference type="Gene3D" id="2.40.30.170">
    <property type="match status" value="1"/>
</dbReference>
<dbReference type="SUPFAM" id="SSF111369">
    <property type="entry name" value="HlyD-like secretion proteins"/>
    <property type="match status" value="1"/>
</dbReference>
<evidence type="ECO:0000256" key="2">
    <source>
        <dbReference type="SAM" id="Coils"/>
    </source>
</evidence>
<dbReference type="OrthoDB" id="9806939at2"/>
<evidence type="ECO:0000313" key="6">
    <source>
        <dbReference type="Proteomes" id="UP000219374"/>
    </source>
</evidence>
<feature type="coiled-coil region" evidence="2">
    <location>
        <begin position="139"/>
        <end position="166"/>
    </location>
</feature>
<feature type="signal peptide" evidence="3">
    <location>
        <begin position="1"/>
        <end position="23"/>
    </location>
</feature>
<gene>
    <name evidence="5" type="ORF">SAMN06296416_105277</name>
</gene>
<keyword evidence="6" id="KW-1185">Reference proteome</keyword>
<dbReference type="PANTHER" id="PTHR30469">
    <property type="entry name" value="MULTIDRUG RESISTANCE PROTEIN MDTA"/>
    <property type="match status" value="1"/>
</dbReference>
<dbReference type="GO" id="GO:1990281">
    <property type="term" value="C:efflux pump complex"/>
    <property type="evidence" value="ECO:0007669"/>
    <property type="project" value="TreeGrafter"/>
</dbReference>
<dbReference type="PROSITE" id="PS51257">
    <property type="entry name" value="PROKAR_LIPOPROTEIN"/>
    <property type="match status" value="1"/>
</dbReference>
<dbReference type="InterPro" id="IPR058625">
    <property type="entry name" value="MdtA-like_BSH"/>
</dbReference>
<sequence length="371" mass="38492">MLRRRLVASTVVCVLPFALVACGGKPQSDPRSEAPVVRAAVVQDAPSASRSFTGTVAARVQSDLGFRVSGKVLERLVDTGQTVKRGQPLMRIDPADLKLAAHAQQQAVAAARALVRQTAADEARYRELRGSGVVSASSYDQMKAAADTATAQLSAAQAQAEVASNANRYAQLVADADGVVMETLAEPGQVVAAGQVVVRVAHAGHREAVIQLPETLRPAVGSSGQATLFGKAGAAVPTTLRQLSDAADPLTRTFEARYVLEGELANAPLGTTVTIRTPNGLPSAQDGLQVPIGSLFDAGKGPGVWVINGEPSKVNWRPVAVQHLDDDGARIAGQLKQGDRIVALGAHLLREGERVRVAGQAAAAATDGARP</sequence>
<dbReference type="RefSeq" id="WP_097122261.1">
    <property type="nucleotide sequence ID" value="NZ_OCND01000005.1"/>
</dbReference>
<dbReference type="AlphaFoldDB" id="A0A286D8N3"/>
<protein>
    <submittedName>
        <fullName evidence="5">RND family efflux transporter, MFP subunit</fullName>
    </submittedName>
</protein>
<keyword evidence="2" id="KW-0175">Coiled coil</keyword>
<comment type="similarity">
    <text evidence="1">Belongs to the membrane fusion protein (MFP) (TC 8.A.1) family.</text>
</comment>
<dbReference type="Proteomes" id="UP000219374">
    <property type="component" value="Unassembled WGS sequence"/>
</dbReference>
<dbReference type="GO" id="GO:0015562">
    <property type="term" value="F:efflux transmembrane transporter activity"/>
    <property type="evidence" value="ECO:0007669"/>
    <property type="project" value="TreeGrafter"/>
</dbReference>
<feature type="domain" description="Multidrug resistance protein MdtA-like barrel-sandwich hybrid" evidence="4">
    <location>
        <begin position="63"/>
        <end position="196"/>
    </location>
</feature>
<dbReference type="Gene3D" id="2.40.420.20">
    <property type="match status" value="1"/>
</dbReference>
<reference evidence="5 6" key="1">
    <citation type="submission" date="2017-09" db="EMBL/GenBank/DDBJ databases">
        <authorList>
            <person name="Ehlers B."/>
            <person name="Leendertz F.H."/>
        </authorList>
    </citation>
    <scope>NUCLEOTIDE SEQUENCE [LARGE SCALE GENOMIC DNA]</scope>
    <source>
        <strain evidence="5 6">CGMCC 1.10978</strain>
    </source>
</reference>
<name>A0A286D8N3_9GAMM</name>
<evidence type="ECO:0000256" key="1">
    <source>
        <dbReference type="ARBA" id="ARBA00009477"/>
    </source>
</evidence>
<dbReference type="PANTHER" id="PTHR30469:SF18">
    <property type="entry name" value="RESISTANCE-NODULATION-CELL DIVISION (RND) EFFLUX MEMBRANE FUSION PROTEIN-RELATED"/>
    <property type="match status" value="1"/>
</dbReference>
<dbReference type="EMBL" id="OCND01000005">
    <property type="protein sequence ID" value="SOD55003.1"/>
    <property type="molecule type" value="Genomic_DNA"/>
</dbReference>
<proteinExistence type="inferred from homology"/>
<dbReference type="Gene3D" id="1.10.287.470">
    <property type="entry name" value="Helix hairpin bin"/>
    <property type="match status" value="1"/>
</dbReference>
<feature type="chain" id="PRO_5013035638" evidence="3">
    <location>
        <begin position="24"/>
        <end position="371"/>
    </location>
</feature>
<organism evidence="5 6">
    <name type="scientific">Pseudoxanthomonas wuyuanensis</name>
    <dbReference type="NCBI Taxonomy" id="1073196"/>
    <lineage>
        <taxon>Bacteria</taxon>
        <taxon>Pseudomonadati</taxon>
        <taxon>Pseudomonadota</taxon>
        <taxon>Gammaproteobacteria</taxon>
        <taxon>Lysobacterales</taxon>
        <taxon>Lysobacteraceae</taxon>
        <taxon>Pseudoxanthomonas</taxon>
    </lineage>
</organism>
<dbReference type="Pfam" id="PF25917">
    <property type="entry name" value="BSH_RND"/>
    <property type="match status" value="1"/>
</dbReference>